<dbReference type="OrthoDB" id="259905at2759"/>
<dbReference type="Pfam" id="PF14996">
    <property type="entry name" value="RMP"/>
    <property type="match status" value="1"/>
</dbReference>
<name>A0A7E6E6G3_9CHIR</name>
<dbReference type="PANTHER" id="PTHR33958">
    <property type="entry name" value="PROTEIN C8ORF37"/>
    <property type="match status" value="1"/>
</dbReference>
<dbReference type="Proteomes" id="UP000504628">
    <property type="component" value="Chromosome 7"/>
</dbReference>
<keyword evidence="6" id="KW-1185">Reference proteome</keyword>
<evidence type="ECO:0000313" key="6">
    <source>
        <dbReference type="Proteomes" id="UP000504628"/>
    </source>
</evidence>
<dbReference type="CTD" id="157657"/>
<protein>
    <recommendedName>
        <fullName evidence="5">Cilia- and flagella-associated protein 418</fullName>
    </recommendedName>
</protein>
<dbReference type="GO" id="GO:0001917">
    <property type="term" value="C:photoreceptor inner segment"/>
    <property type="evidence" value="ECO:0007669"/>
    <property type="project" value="UniProtKB-SubCell"/>
</dbReference>
<evidence type="ECO:0000256" key="4">
    <source>
        <dbReference type="ARBA" id="ARBA00024819"/>
    </source>
</evidence>
<reference evidence="7" key="1">
    <citation type="submission" date="2025-08" db="UniProtKB">
        <authorList>
            <consortium name="RefSeq"/>
        </authorList>
    </citation>
    <scope>IDENTIFICATION</scope>
    <source>
        <tissue evidence="7">Muscle</tissue>
    </source>
</reference>
<dbReference type="GO" id="GO:0005829">
    <property type="term" value="C:cytosol"/>
    <property type="evidence" value="ECO:0007669"/>
    <property type="project" value="TreeGrafter"/>
</dbReference>
<evidence type="ECO:0000313" key="7">
    <source>
        <dbReference type="RefSeq" id="XP_035887171.1"/>
    </source>
</evidence>
<gene>
    <name evidence="7" type="primary">C7H8orf37</name>
</gene>
<dbReference type="GeneID" id="114514668"/>
<dbReference type="InterPro" id="IPR029239">
    <property type="entry name" value="CFAP418"/>
</dbReference>
<proteinExistence type="predicted"/>
<keyword evidence="3" id="KW-0963">Cytoplasm</keyword>
<dbReference type="RefSeq" id="XP_035887171.1">
    <property type="nucleotide sequence ID" value="XM_036031278.1"/>
</dbReference>
<comment type="function">
    <text evidence="4">May be involved in photoreceptor outer segment disk morphogenesis.</text>
</comment>
<dbReference type="InParanoid" id="A0A7E6E6G3"/>
<dbReference type="AlphaFoldDB" id="A0A7E6E6G3"/>
<evidence type="ECO:0000256" key="5">
    <source>
        <dbReference type="ARBA" id="ARBA00026215"/>
    </source>
</evidence>
<comment type="subcellular location">
    <subcellularLocation>
        <location evidence="2">Cytoplasm</location>
    </subcellularLocation>
    <subcellularLocation>
        <location evidence="1">Photoreceptor inner segment</location>
    </subcellularLocation>
</comment>
<dbReference type="FunCoup" id="A0A7E6E6G3">
    <property type="interactions" value="1516"/>
</dbReference>
<accession>A0A7E6E6G3</accession>
<organism evidence="6 7">
    <name type="scientific">Phyllostomus discolor</name>
    <name type="common">pale spear-nosed bat</name>
    <dbReference type="NCBI Taxonomy" id="89673"/>
    <lineage>
        <taxon>Eukaryota</taxon>
        <taxon>Metazoa</taxon>
        <taxon>Chordata</taxon>
        <taxon>Craniata</taxon>
        <taxon>Vertebrata</taxon>
        <taxon>Euteleostomi</taxon>
        <taxon>Mammalia</taxon>
        <taxon>Eutheria</taxon>
        <taxon>Laurasiatheria</taxon>
        <taxon>Chiroptera</taxon>
        <taxon>Yangochiroptera</taxon>
        <taxon>Phyllostomidae</taxon>
        <taxon>Phyllostominae</taxon>
        <taxon>Phyllostomus</taxon>
    </lineage>
</organism>
<evidence type="ECO:0000256" key="2">
    <source>
        <dbReference type="ARBA" id="ARBA00004496"/>
    </source>
</evidence>
<sequence>MAKDLDKLLDEVESKFCRPEPLRVDTAERPKGCSSGGILSNDRNRAKAKENLSSANNKINDHAASGYQEQLLIISTETFKKEDDIDSLINEIFEEPNFDIKSFKLKSKSSGNTSVRASIQGLGKSCSPVYLGGSTAPCGIGTRTSQRACDHLRCTACDFRVESYDDYMWDQSCDYMFFRNNMPEFHKLKTKLVKKKGSRAYACQCSWRTVEELMDLQADHQLRWVCGKH</sequence>
<dbReference type="PANTHER" id="PTHR33958:SF1">
    <property type="entry name" value="CILIA- AND FLAGELLA-ASSOCIATED PROTEIN 418"/>
    <property type="match status" value="1"/>
</dbReference>
<evidence type="ECO:0000256" key="3">
    <source>
        <dbReference type="ARBA" id="ARBA00022490"/>
    </source>
</evidence>
<evidence type="ECO:0000256" key="1">
    <source>
        <dbReference type="ARBA" id="ARBA00004437"/>
    </source>
</evidence>